<dbReference type="InterPro" id="IPR029058">
    <property type="entry name" value="AB_hydrolase_fold"/>
</dbReference>
<dbReference type="RefSeq" id="WP_125423048.1">
    <property type="nucleotide sequence ID" value="NZ_RJPX01000035.1"/>
</dbReference>
<evidence type="ECO:0000256" key="2">
    <source>
        <dbReference type="ARBA" id="ARBA00022525"/>
    </source>
</evidence>
<feature type="compositionally biased region" description="Basic and acidic residues" evidence="5">
    <location>
        <begin position="1843"/>
        <end position="1852"/>
    </location>
</feature>
<feature type="region of interest" description="Disordered" evidence="5">
    <location>
        <begin position="2526"/>
        <end position="2574"/>
    </location>
</feature>
<feature type="domain" description="G5" evidence="7">
    <location>
        <begin position="1793"/>
        <end position="1873"/>
    </location>
</feature>
<dbReference type="NCBIfam" id="TIGR01167">
    <property type="entry name" value="LPXTG_anchor"/>
    <property type="match status" value="1"/>
</dbReference>
<dbReference type="InterPro" id="IPR005877">
    <property type="entry name" value="YSIRK_signal_dom"/>
</dbReference>
<keyword evidence="3" id="KW-0732">Signal</keyword>
<feature type="domain" description="G5" evidence="7">
    <location>
        <begin position="1256"/>
        <end position="1336"/>
    </location>
</feature>
<feature type="compositionally biased region" description="Basic and acidic residues" evidence="5">
    <location>
        <begin position="2080"/>
        <end position="2096"/>
    </location>
</feature>
<feature type="region of interest" description="Disordered" evidence="5">
    <location>
        <begin position="1820"/>
        <end position="1857"/>
    </location>
</feature>
<accession>A0A428HXY5</accession>
<dbReference type="Pfam" id="PF18877">
    <property type="entry name" value="SSSPR-51"/>
    <property type="match status" value="1"/>
</dbReference>
<dbReference type="Pfam" id="PF26363">
    <property type="entry name" value="Phospholipase-like"/>
    <property type="match status" value="1"/>
</dbReference>
<feature type="compositionally biased region" description="Basic and acidic residues" evidence="5">
    <location>
        <begin position="2368"/>
        <end position="2378"/>
    </location>
</feature>
<organism evidence="8 9">
    <name type="scientific">Streptococcus mitis</name>
    <dbReference type="NCBI Taxonomy" id="28037"/>
    <lineage>
        <taxon>Bacteria</taxon>
        <taxon>Bacillati</taxon>
        <taxon>Bacillota</taxon>
        <taxon>Bacilli</taxon>
        <taxon>Lactobacillales</taxon>
        <taxon>Streptococcaceae</taxon>
        <taxon>Streptococcus</taxon>
        <taxon>Streptococcus mitis group</taxon>
    </lineage>
</organism>
<feature type="domain" description="G5" evidence="7">
    <location>
        <begin position="1024"/>
        <end position="1104"/>
    </location>
</feature>
<dbReference type="Pfam" id="PF07501">
    <property type="entry name" value="G5"/>
    <property type="match status" value="6"/>
</dbReference>
<dbReference type="Pfam" id="PF00746">
    <property type="entry name" value="Gram_pos_anchor"/>
    <property type="match status" value="1"/>
</dbReference>
<dbReference type="SUPFAM" id="SSF53474">
    <property type="entry name" value="alpha/beta-Hydrolases"/>
    <property type="match status" value="1"/>
</dbReference>
<dbReference type="PROSITE" id="PS50847">
    <property type="entry name" value="GRAM_POS_ANCHORING"/>
    <property type="match status" value="1"/>
</dbReference>
<feature type="domain" description="G5" evidence="7">
    <location>
        <begin position="1720"/>
        <end position="1800"/>
    </location>
</feature>
<feature type="domain" description="G5" evidence="7">
    <location>
        <begin position="1140"/>
        <end position="1220"/>
    </location>
</feature>
<dbReference type="NCBIfam" id="TIGR04308">
    <property type="entry name" value="repeat_SSSPR51"/>
    <property type="match status" value="1"/>
</dbReference>
<dbReference type="Gene3D" id="3.40.50.1820">
    <property type="entry name" value="alpha/beta hydrolase"/>
    <property type="match status" value="1"/>
</dbReference>
<feature type="domain" description="G5" evidence="7">
    <location>
        <begin position="1488"/>
        <end position="1568"/>
    </location>
</feature>
<dbReference type="InterPro" id="IPR027579">
    <property type="entry name" value="SSSPR51_Rpt"/>
</dbReference>
<dbReference type="Pfam" id="PF18200">
    <property type="entry name" value="Big_11"/>
    <property type="match status" value="1"/>
</dbReference>
<evidence type="ECO:0000256" key="3">
    <source>
        <dbReference type="ARBA" id="ARBA00022729"/>
    </source>
</evidence>
<feature type="domain" description="G5" evidence="7">
    <location>
        <begin position="1372"/>
        <end position="1452"/>
    </location>
</feature>
<feature type="domain" description="G5" evidence="7">
    <location>
        <begin position="676"/>
        <end position="756"/>
    </location>
</feature>
<evidence type="ECO:0000259" key="7">
    <source>
        <dbReference type="PROSITE" id="PS51109"/>
    </source>
</evidence>
<proteinExistence type="predicted"/>
<evidence type="ECO:0000313" key="8">
    <source>
        <dbReference type="EMBL" id="RSK01245.1"/>
    </source>
</evidence>
<feature type="domain" description="G5" evidence="7">
    <location>
        <begin position="908"/>
        <end position="988"/>
    </location>
</feature>
<feature type="compositionally biased region" description="Polar residues" evidence="5">
    <location>
        <begin position="2540"/>
        <end position="2574"/>
    </location>
</feature>
<dbReference type="NCBIfam" id="TIGR01168">
    <property type="entry name" value="YSIRK_signal"/>
    <property type="match status" value="1"/>
</dbReference>
<dbReference type="Gene3D" id="2.20.230.30">
    <property type="match status" value="2"/>
</dbReference>
<feature type="compositionally biased region" description="Basic and acidic residues" evidence="5">
    <location>
        <begin position="52"/>
        <end position="66"/>
    </location>
</feature>
<evidence type="ECO:0000313" key="9">
    <source>
        <dbReference type="Proteomes" id="UP000277819"/>
    </source>
</evidence>
<keyword evidence="1" id="KW-0134">Cell wall</keyword>
<dbReference type="InterPro" id="IPR041339">
    <property type="entry name" value="Ig-like_bac"/>
</dbReference>
<feature type="domain" description="G5" evidence="7">
    <location>
        <begin position="1908"/>
        <end position="1989"/>
    </location>
</feature>
<feature type="domain" description="G5" evidence="7">
    <location>
        <begin position="1982"/>
        <end position="2062"/>
    </location>
</feature>
<feature type="compositionally biased region" description="Polar residues" evidence="5">
    <location>
        <begin position="2163"/>
        <end position="2176"/>
    </location>
</feature>
<name>A0A428HXY5_STRMT</name>
<feature type="domain" description="G5" evidence="7">
    <location>
        <begin position="2170"/>
        <end position="2251"/>
    </location>
</feature>
<sequence>MKDIFNKRQRFSIRKFSVGVASVLIGIILFTPSQGVLASTENNLATEIGANSERENSIPTVEKKQESQSSPENRASISSPAPKDTPIISTRTTELETSGEMGNNSLTTRASVAGEDRSSTPAVRAASNPSEIKKYELTEEDAKKIKAGVIGSEGNKLDSLLLNGPKLSPEAYTDDDYLKDKDELYIYEKGGKKYVGYNSHPMLEDTDGDGIIDSKEKPDEKLKWNVSERDMIMFMELSYRDDNYIDRVLDHKRPLTESELYKKNGDSRPRYEYMMMNKELGPYWERKKSYHTSSGLDAVLYETKSDFLYLPNGTAQVLAFRGTSDAKDIGADIRLGTGSNPQQGIDAENIMRELAKDKSITNLYLTGHSLGGYLVQRAMVEAYQLAYSDSRVMSSKEQRAYRNFYNNVLKKGTTFNAPKVVTNFFSSNEFWQKGLDSKKIAKSGKMTHYIVDNDSTIRKGVSNDSDVVINVGRTSGGHSSRSYFEADMINRRSEFMSGKRISLDGTGYQDKKITTVKSVEKVGETSVYSKRGDDVIKSTTVSIKDPDTGQITKNTLDEVFKRNGAKSTVVVTPLEPSVRYEKDATRAKGEANVTTAGTPGTRTVTTTYTVNPTDGRLIPHEEPAVIVPSKPTVVKVPAKDEIEYLKEGDDVVKKTTTYAVNASTGALTPIEKKEVFKKDGAKTKVVVTPLEPSVRYEKDATRAKGEANVTVAGTPGTRTVTTTYTVNPTDGSLIPHEGQPVIKPSTPTVVKVPAKDKIEYLKEGDDVIKKTTTYSVNASTGSLTPIETREIFKRNGAKSTVVVTPLEPSVRYEKDATRAKGEVKITVAGIPGTRTVTTTYTVNSTDGSPIPHEEPAVVVPSKPTVVKVPAKDEVAYLKEGDDVVKKTTTYAVNASTGALTPTVRKEITSPNGAKSTVVVTPLESSVRYEKDATRVKGEAKITVAGTSGTSTVTTTYTVNPTDGSLIPHEGKPVIKPSTPTVVKVPAQDEVEYLKEGDDVVKKTTSYEVNASTGVLTPTVRKEITSPNGAKSTVAVTPLDPSVRYEKDATRAKGESKITVAGIPGTRTVTTTYTVNPVDGSLVPHEEPAVVVPSKPTVVKVPAQDEVEYFKEGDDVVKKTTSYEVNASTGALTPTVRKEITSPNGAKSTVVVTPLESSVRYEKDATRAKGESKITVAGTPGTRTVTTTYTVNPADGSLIPHEGQPVIKSSTSIVVKVPAKDEVEYLKDGDNVVKKTTTYAVNSSTGALTPTEKKEIFKQNGAKSTVAVTPLEPSVRYEKDATRAKGEVKITETGTPGTSTVTTTYTVNSTDGSLIPHEGKPVIKSSTPTVVKVPAKDEIEYFKEGDDVVKKTTSYEVNASTGALTPTVRKEITNPKGAKSKVVVTSLKPSVRYEKDATRVKGEAKITVAGTSGTSTVTTTYTVNPTDGSLIPHEGQPVIKSSTPTVVKVPAKDEIEYFKEGDDVVKKTTSYEVNASTGALTPTVRKEITSPNGAKSTVVVTPLESSVRYEKDATRAKGEAKITIAGTPGTRTVTITYTVNPTDGSLIPREEPAVVVPSRPIVVKVPAKDEVEYFKEGDDVVKKTTSYQVSASTGELTPTETTEIFKRNGAKSTVVVTPLEPSVRYEKDATRAKGESKITVAGTPGTRTVTTTYTVNPADGSLIPHEGQPVITPSTPTVVKVPAKDETEYLKEGDDVVKKTTTYAVNASTGALTPTVRKDITSPNGTKATVVVTPLQPSVRYEKDATRVKGEANVAMAGTPGTRTVTTTYTVNPADGSLVPHEEPAVVVPATPTVVKIPAKDKVVETPIEQEVEYVKDVEKDFGTPGQRTEGEKGKTVTTTTYDVDPKDGHITEHVGNPVITPAGKTIVKVGAKTKVEQSKDPEGRDVIDTTTYEVDPKTGKVTPTTVRTYGTSKEPTIETRPVPSPVIYEKDDTKEKGTAPTTVKGEDGEDTITTIYTVDPHTGKITASEGQPVRTKEPTNTIVKVAAKDKVETTEILSPKKYVKDDTRDKDQPNVEEAGQSGSRTVTTTYEVNPADGTITERAGEPVVVKPTETIVKVATKDKVVETPIEQEVEYVKDVEKDFGTPDQRTEGEKGKTVTTTTYDVDPNDGHITEHVGNPVVTPAGKTIVKVGAKTKVEQSKDSEGRDVIDTTSYEVDPKTGKVTPTTVRTYGTSKEPTVEKRVVPSPVVYEKDNTKEKDTASTTVKGEDGEDSITTTYTVEPNTGKITVTEDQPVRTKEPTNTVVKVPAKDKVVETPIEPEVEYVKDVEKDFGTPDQRTEGEKGKTVTITTYDVDPNDGHITEHVGNPLITPAGKTIVKVGAKTKVEQSKDSEGRDVIDTTSYEVDPKTGKVTPTTVRTYGTSKETKIELEQSPKPDDLTYPSGTKVEIPGEDGKGKVPNSDLPEGKLSGTSKITEPDKSAVEVPNVTTLAKVTIFENGVLADSIELPELMIEVLWIDEDGNVLKPSVKTGNEKDAGHGLIPGYEFVRTMIDENAPVMTHIFRKVGSNTNTIPVAPVTLDTPVTPATNGGSGQDIPAPTTPNAVNSNVDQVDTHTTIDNGAKSNDSQNVLPNTGTESNATLASLGLLGMLGGLGLALGKKKED</sequence>
<dbReference type="SMART" id="SM01208">
    <property type="entry name" value="G5"/>
    <property type="match status" value="17"/>
</dbReference>
<feature type="compositionally biased region" description="Polar residues" evidence="5">
    <location>
        <begin position="87"/>
        <end position="110"/>
    </location>
</feature>
<keyword evidence="2" id="KW-0964">Secreted</keyword>
<feature type="domain" description="Gram-positive cocci surface proteins LPxTG" evidence="6">
    <location>
        <begin position="2570"/>
        <end position="2603"/>
    </location>
</feature>
<keyword evidence="4" id="KW-0572">Peptidoglycan-anchor</keyword>
<dbReference type="EMBL" id="RJPX01000035">
    <property type="protein sequence ID" value="RSK01245.1"/>
    <property type="molecule type" value="Genomic_DNA"/>
</dbReference>
<evidence type="ECO:0000256" key="4">
    <source>
        <dbReference type="ARBA" id="ARBA00023088"/>
    </source>
</evidence>
<evidence type="ECO:0000259" key="6">
    <source>
        <dbReference type="PROSITE" id="PS50847"/>
    </source>
</evidence>
<feature type="region of interest" description="Disordered" evidence="5">
    <location>
        <begin position="2368"/>
        <end position="2413"/>
    </location>
</feature>
<comment type="caution">
    <text evidence="8">The sequence shown here is derived from an EMBL/GenBank/DDBJ whole genome shotgun (WGS) entry which is preliminary data.</text>
</comment>
<evidence type="ECO:0000256" key="1">
    <source>
        <dbReference type="ARBA" id="ARBA00022512"/>
    </source>
</evidence>
<feature type="compositionally biased region" description="Polar residues" evidence="5">
    <location>
        <begin position="67"/>
        <end position="79"/>
    </location>
</feature>
<reference evidence="8 9" key="1">
    <citation type="submission" date="2018-11" db="EMBL/GenBank/DDBJ databases">
        <title>Species Designations Belie Phenotypic and Genotypic Heterogeneity in Oral Streptococci.</title>
        <authorList>
            <person name="Velsko I."/>
        </authorList>
    </citation>
    <scope>NUCLEOTIDE SEQUENCE [LARGE SCALE GENOMIC DNA]</scope>
    <source>
        <strain evidence="8 9">BCC17</strain>
    </source>
</reference>
<dbReference type="Proteomes" id="UP000277819">
    <property type="component" value="Unassembled WGS sequence"/>
</dbReference>
<dbReference type="InterPro" id="IPR011098">
    <property type="entry name" value="G5_dom"/>
</dbReference>
<feature type="domain" description="G5" evidence="7">
    <location>
        <begin position="2055"/>
        <end position="2135"/>
    </location>
</feature>
<dbReference type="PROSITE" id="PS51109">
    <property type="entry name" value="G5"/>
    <property type="match status" value="17"/>
</dbReference>
<feature type="region of interest" description="Disordered" evidence="5">
    <location>
        <begin position="48"/>
        <end position="127"/>
    </location>
</feature>
<gene>
    <name evidence="8" type="ORF">D8787_08405</name>
</gene>
<feature type="region of interest" description="Disordered" evidence="5">
    <location>
        <begin position="2005"/>
        <end position="2024"/>
    </location>
</feature>
<evidence type="ECO:0000256" key="5">
    <source>
        <dbReference type="SAM" id="MobiDB-lite"/>
    </source>
</evidence>
<feature type="domain" description="G5" evidence="7">
    <location>
        <begin position="2244"/>
        <end position="2324"/>
    </location>
</feature>
<feature type="domain" description="G5" evidence="7">
    <location>
        <begin position="1604"/>
        <end position="1684"/>
    </location>
</feature>
<protein>
    <submittedName>
        <fullName evidence="8">Putative surface protein</fullName>
    </submittedName>
</protein>
<dbReference type="InterPro" id="IPR019931">
    <property type="entry name" value="LPXTG_anchor"/>
</dbReference>
<feature type="domain" description="G5" evidence="7">
    <location>
        <begin position="792"/>
        <end position="872"/>
    </location>
</feature>
<feature type="region of interest" description="Disordered" evidence="5">
    <location>
        <begin position="2155"/>
        <end position="2218"/>
    </location>
</feature>
<dbReference type="Pfam" id="PF04650">
    <property type="entry name" value="YSIRK_signal"/>
    <property type="match status" value="1"/>
</dbReference>
<feature type="domain" description="G5" evidence="7">
    <location>
        <begin position="560"/>
        <end position="640"/>
    </location>
</feature>
<feature type="compositionally biased region" description="Basic and acidic residues" evidence="5">
    <location>
        <begin position="2190"/>
        <end position="2200"/>
    </location>
</feature>
<feature type="region of interest" description="Disordered" evidence="5">
    <location>
        <begin position="2080"/>
        <end position="2120"/>
    </location>
</feature>
<dbReference type="Gene3D" id="2.20.230.10">
    <property type="entry name" value="Resuscitation-promoting factor rpfb"/>
    <property type="match status" value="12"/>
</dbReference>